<comment type="caution">
    <text evidence="1">The sequence shown here is derived from an EMBL/GenBank/DDBJ whole genome shotgun (WGS) entry which is preliminary data.</text>
</comment>
<protein>
    <submittedName>
        <fullName evidence="1">Uncharacterized protein</fullName>
    </submittedName>
</protein>
<dbReference type="Proteomes" id="UP000019678">
    <property type="component" value="Unassembled WGS sequence"/>
</dbReference>
<name>A0A017TE40_9BACT</name>
<dbReference type="RefSeq" id="WP_044238926.1">
    <property type="nucleotide sequence ID" value="NZ_ASRX01000013.1"/>
</dbReference>
<proteinExistence type="predicted"/>
<keyword evidence="2" id="KW-1185">Reference proteome</keyword>
<gene>
    <name evidence="1" type="ORF">CAP_1329</name>
</gene>
<accession>A0A017TE40</accession>
<sequence length="103" mass="11098">MKLADLDCIAPLYFTIILNAIQEGATAEAAKRLADSHMEAHAIPPVETLELVESLTVEGMLVTTYGAAAVKRDPHAASQEVKELFRLIGIPEQAMSLVWPPAS</sequence>
<evidence type="ECO:0000313" key="2">
    <source>
        <dbReference type="Proteomes" id="UP000019678"/>
    </source>
</evidence>
<reference evidence="1 2" key="1">
    <citation type="submission" date="2013-05" db="EMBL/GenBank/DDBJ databases">
        <title>Genome assembly of Chondromyces apiculatus DSM 436.</title>
        <authorList>
            <person name="Sharma G."/>
            <person name="Khatri I."/>
            <person name="Kaur C."/>
            <person name="Mayilraj S."/>
            <person name="Subramanian S."/>
        </authorList>
    </citation>
    <scope>NUCLEOTIDE SEQUENCE [LARGE SCALE GENOMIC DNA]</scope>
    <source>
        <strain evidence="1 2">DSM 436</strain>
    </source>
</reference>
<dbReference type="EMBL" id="ASRX01000013">
    <property type="protein sequence ID" value="EYF07070.1"/>
    <property type="molecule type" value="Genomic_DNA"/>
</dbReference>
<dbReference type="STRING" id="1192034.CAP_1329"/>
<dbReference type="AlphaFoldDB" id="A0A017TE40"/>
<organism evidence="1 2">
    <name type="scientific">Chondromyces apiculatus DSM 436</name>
    <dbReference type="NCBI Taxonomy" id="1192034"/>
    <lineage>
        <taxon>Bacteria</taxon>
        <taxon>Pseudomonadati</taxon>
        <taxon>Myxococcota</taxon>
        <taxon>Polyangia</taxon>
        <taxon>Polyangiales</taxon>
        <taxon>Polyangiaceae</taxon>
        <taxon>Chondromyces</taxon>
    </lineage>
</organism>
<evidence type="ECO:0000313" key="1">
    <source>
        <dbReference type="EMBL" id="EYF07070.1"/>
    </source>
</evidence>